<dbReference type="Pfam" id="PF12937">
    <property type="entry name" value="F-box-like"/>
    <property type="match status" value="1"/>
</dbReference>
<dbReference type="SUPFAM" id="SSF81383">
    <property type="entry name" value="F-box domain"/>
    <property type="match status" value="1"/>
</dbReference>
<evidence type="ECO:0000313" key="3">
    <source>
        <dbReference type="EMBL" id="KAF4611137.1"/>
    </source>
</evidence>
<sequence length="360" mass="41366">MRLYDFTVKPLGCFCQDDNVDRAYRREEMIKSILREQQEGLNTKPTTEVDQLAESFKEAVVIKPASKKTGPSMMTGTLAKLVQEFVSAPLAFEPEIENQPVLLNMLPEELIVLILSELDPTSVERFARVCKKARVLSLDPTIWRKHVHRTYQPPQILDFDALSTVIERFLWDFRRVYIEQPRVRLDGIYIATCLYIRAGTSENSWVNSSHLITYHRYLRFFPNGQVLSLLANEEHTPQQVIPMLKPSLRMNGLHIGQWKLEGSTVHLTNLIDASGRYILPTSVDTEDPSHLGSPTPNNGEHPRYVFLMTLELKSRPLGRWNKMDILAYESLNLGSGEVDPFMLKNERPFWFSKVRSYGTG</sequence>
<dbReference type="InterPro" id="IPR001810">
    <property type="entry name" value="F-box_dom"/>
</dbReference>
<evidence type="ECO:0000256" key="1">
    <source>
        <dbReference type="ARBA" id="ARBA00022786"/>
    </source>
</evidence>
<feature type="domain" description="F-box" evidence="2">
    <location>
        <begin position="100"/>
        <end position="146"/>
    </location>
</feature>
<dbReference type="SMART" id="SM00256">
    <property type="entry name" value="FBOX"/>
    <property type="match status" value="1"/>
</dbReference>
<dbReference type="GO" id="GO:0005737">
    <property type="term" value="C:cytoplasm"/>
    <property type="evidence" value="ECO:0007669"/>
    <property type="project" value="TreeGrafter"/>
</dbReference>
<dbReference type="PANTHER" id="PTHR12874">
    <property type="entry name" value="F-BOX ONLY PROTEIN 48-RELATED"/>
    <property type="match status" value="1"/>
</dbReference>
<comment type="caution">
    <text evidence="3">The sequence shown here is derived from an EMBL/GenBank/DDBJ whole genome shotgun (WGS) entry which is preliminary data.</text>
</comment>
<evidence type="ECO:0000259" key="2">
    <source>
        <dbReference type="PROSITE" id="PS50181"/>
    </source>
</evidence>
<dbReference type="GO" id="GO:0031146">
    <property type="term" value="P:SCF-dependent proteasomal ubiquitin-dependent protein catabolic process"/>
    <property type="evidence" value="ECO:0007669"/>
    <property type="project" value="TreeGrafter"/>
</dbReference>
<dbReference type="PROSITE" id="PS50181">
    <property type="entry name" value="FBOX"/>
    <property type="match status" value="1"/>
</dbReference>
<dbReference type="Pfam" id="PF19270">
    <property type="entry name" value="FBO_C"/>
    <property type="match status" value="1"/>
</dbReference>
<dbReference type="Gene3D" id="1.20.1280.50">
    <property type="match status" value="1"/>
</dbReference>
<dbReference type="PANTHER" id="PTHR12874:SF9">
    <property type="entry name" value="F-BOX ONLY PROTEIN 48"/>
    <property type="match status" value="1"/>
</dbReference>
<keyword evidence="4" id="KW-1185">Reference proteome</keyword>
<dbReference type="InterPro" id="IPR036047">
    <property type="entry name" value="F-box-like_dom_sf"/>
</dbReference>
<dbReference type="InterPro" id="IPR045464">
    <property type="entry name" value="Hrt3/FBXO9_C"/>
</dbReference>
<dbReference type="Proteomes" id="UP000521872">
    <property type="component" value="Unassembled WGS sequence"/>
</dbReference>
<dbReference type="AlphaFoldDB" id="A0A8H4QIT0"/>
<proteinExistence type="predicted"/>
<protein>
    <recommendedName>
        <fullName evidence="2">F-box domain-containing protein</fullName>
    </recommendedName>
</protein>
<reference evidence="3 4" key="1">
    <citation type="submission" date="2019-12" db="EMBL/GenBank/DDBJ databases">
        <authorList>
            <person name="Floudas D."/>
            <person name="Bentzer J."/>
            <person name="Ahren D."/>
            <person name="Johansson T."/>
            <person name="Persson P."/>
            <person name="Tunlid A."/>
        </authorList>
    </citation>
    <scope>NUCLEOTIDE SEQUENCE [LARGE SCALE GENOMIC DNA]</scope>
    <source>
        <strain evidence="3 4">CBS 102.39</strain>
    </source>
</reference>
<accession>A0A8H4QIT0</accession>
<name>A0A8H4QIT0_9AGAR</name>
<dbReference type="GO" id="GO:0019005">
    <property type="term" value="C:SCF ubiquitin ligase complex"/>
    <property type="evidence" value="ECO:0007669"/>
    <property type="project" value="TreeGrafter"/>
</dbReference>
<keyword evidence="1" id="KW-0833">Ubl conjugation pathway</keyword>
<gene>
    <name evidence="3" type="ORF">D9613_006982</name>
</gene>
<dbReference type="EMBL" id="JAACJL010000058">
    <property type="protein sequence ID" value="KAF4611137.1"/>
    <property type="molecule type" value="Genomic_DNA"/>
</dbReference>
<evidence type="ECO:0000313" key="4">
    <source>
        <dbReference type="Proteomes" id="UP000521872"/>
    </source>
</evidence>
<organism evidence="3 4">
    <name type="scientific">Agrocybe pediades</name>
    <dbReference type="NCBI Taxonomy" id="84607"/>
    <lineage>
        <taxon>Eukaryota</taxon>
        <taxon>Fungi</taxon>
        <taxon>Dikarya</taxon>
        <taxon>Basidiomycota</taxon>
        <taxon>Agaricomycotina</taxon>
        <taxon>Agaricomycetes</taxon>
        <taxon>Agaricomycetidae</taxon>
        <taxon>Agaricales</taxon>
        <taxon>Agaricineae</taxon>
        <taxon>Strophariaceae</taxon>
        <taxon>Agrocybe</taxon>
    </lineage>
</organism>